<comment type="caution">
    <text evidence="2">The sequence shown here is derived from an EMBL/GenBank/DDBJ whole genome shotgun (WGS) entry which is preliminary data.</text>
</comment>
<evidence type="ECO:0000256" key="1">
    <source>
        <dbReference type="SAM" id="MobiDB-lite"/>
    </source>
</evidence>
<protein>
    <submittedName>
        <fullName evidence="2">Uncharacterized protein</fullName>
    </submittedName>
</protein>
<feature type="non-terminal residue" evidence="2">
    <location>
        <position position="72"/>
    </location>
</feature>
<sequence length="72" mass="8712">MIEEQISNKDVLQELFYWLEQKRMRTRDNRITALLRSTERKHCFFYKRLTNPRGGELSDVESQTLRPPRSPT</sequence>
<name>A0A4Y1ZKQ1_ARAVE</name>
<organism evidence="2 3">
    <name type="scientific">Araneus ventricosus</name>
    <name type="common">Orbweaver spider</name>
    <name type="synonym">Epeira ventricosa</name>
    <dbReference type="NCBI Taxonomy" id="182803"/>
    <lineage>
        <taxon>Eukaryota</taxon>
        <taxon>Metazoa</taxon>
        <taxon>Ecdysozoa</taxon>
        <taxon>Arthropoda</taxon>
        <taxon>Chelicerata</taxon>
        <taxon>Arachnida</taxon>
        <taxon>Araneae</taxon>
        <taxon>Araneomorphae</taxon>
        <taxon>Entelegynae</taxon>
        <taxon>Araneoidea</taxon>
        <taxon>Araneidae</taxon>
        <taxon>Araneus</taxon>
    </lineage>
</organism>
<gene>
    <name evidence="2" type="ORF">AVEN_191305_1</name>
</gene>
<dbReference type="Proteomes" id="UP000499080">
    <property type="component" value="Unassembled WGS sequence"/>
</dbReference>
<evidence type="ECO:0000313" key="2">
    <source>
        <dbReference type="EMBL" id="GBL54353.1"/>
    </source>
</evidence>
<keyword evidence="3" id="KW-1185">Reference proteome</keyword>
<dbReference type="EMBL" id="BGPR01075253">
    <property type="protein sequence ID" value="GBL54353.1"/>
    <property type="molecule type" value="Genomic_DNA"/>
</dbReference>
<evidence type="ECO:0000313" key="3">
    <source>
        <dbReference type="Proteomes" id="UP000499080"/>
    </source>
</evidence>
<dbReference type="AlphaFoldDB" id="A0A4Y1ZKQ1"/>
<accession>A0A4Y1ZKQ1</accession>
<feature type="region of interest" description="Disordered" evidence="1">
    <location>
        <begin position="51"/>
        <end position="72"/>
    </location>
</feature>
<proteinExistence type="predicted"/>
<reference evidence="2 3" key="1">
    <citation type="journal article" date="2019" name="Sci. Rep.">
        <title>Orb-weaving spider Araneus ventricosus genome elucidates the spidroin gene catalogue.</title>
        <authorList>
            <person name="Kono N."/>
            <person name="Nakamura H."/>
            <person name="Ohtoshi R."/>
            <person name="Moran D.A.P."/>
            <person name="Shinohara A."/>
            <person name="Yoshida Y."/>
            <person name="Fujiwara M."/>
            <person name="Mori M."/>
            <person name="Tomita M."/>
            <person name="Arakawa K."/>
        </authorList>
    </citation>
    <scope>NUCLEOTIDE SEQUENCE [LARGE SCALE GENOMIC DNA]</scope>
</reference>